<dbReference type="GO" id="GO:0008270">
    <property type="term" value="F:zinc ion binding"/>
    <property type="evidence" value="ECO:0007669"/>
    <property type="project" value="InterPro"/>
</dbReference>
<evidence type="ECO:0000259" key="2">
    <source>
        <dbReference type="PROSITE" id="PS50048"/>
    </source>
</evidence>
<dbReference type="InterPro" id="IPR001138">
    <property type="entry name" value="Zn2Cys6_DnaBD"/>
</dbReference>
<evidence type="ECO:0000313" key="4">
    <source>
        <dbReference type="Proteomes" id="UP000094819"/>
    </source>
</evidence>
<comment type="caution">
    <text evidence="3">The sequence shown here is derived from an EMBL/GenBank/DDBJ whole genome shotgun (WGS) entry which is preliminary data.</text>
</comment>
<feature type="region of interest" description="Disordered" evidence="1">
    <location>
        <begin position="297"/>
        <end position="400"/>
    </location>
</feature>
<dbReference type="PROSITE" id="PS00463">
    <property type="entry name" value="ZN2_CY6_FUNGAL_1"/>
    <property type="match status" value="1"/>
</dbReference>
<feature type="region of interest" description="Disordered" evidence="1">
    <location>
        <begin position="82"/>
        <end position="136"/>
    </location>
</feature>
<name>A0A1E3JLY0_9TREE</name>
<dbReference type="InterPro" id="IPR036864">
    <property type="entry name" value="Zn2-C6_fun-type_DNA-bd_sf"/>
</dbReference>
<protein>
    <recommendedName>
        <fullName evidence="2">Zn(2)-C6 fungal-type domain-containing protein</fullName>
    </recommendedName>
</protein>
<feature type="compositionally biased region" description="Basic and acidic residues" evidence="1">
    <location>
        <begin position="556"/>
        <end position="585"/>
    </location>
</feature>
<gene>
    <name evidence="3" type="ORF">L198_02581</name>
</gene>
<dbReference type="PROSITE" id="PS50048">
    <property type="entry name" value="ZN2_CY6_FUNGAL_2"/>
    <property type="match status" value="1"/>
</dbReference>
<dbReference type="OrthoDB" id="2575879at2759"/>
<accession>A0A1E3JLY0</accession>
<dbReference type="AlphaFoldDB" id="A0A1E3JLY0"/>
<feature type="compositionally biased region" description="Acidic residues" evidence="1">
    <location>
        <begin position="752"/>
        <end position="776"/>
    </location>
</feature>
<reference evidence="3 4" key="1">
    <citation type="submission" date="2016-06" db="EMBL/GenBank/DDBJ databases">
        <title>Evolution of pathogenesis and genome organization in the Tremellales.</title>
        <authorList>
            <person name="Cuomo C."/>
            <person name="Litvintseva A."/>
            <person name="Heitman J."/>
            <person name="Chen Y."/>
            <person name="Sun S."/>
            <person name="Springer D."/>
            <person name="Dromer F."/>
            <person name="Young S."/>
            <person name="Zeng Q."/>
            <person name="Chapman S."/>
            <person name="Gujja S."/>
            <person name="Saif S."/>
            <person name="Birren B."/>
        </authorList>
    </citation>
    <scope>NUCLEOTIDE SEQUENCE [LARGE SCALE GENOMIC DNA]</scope>
    <source>
        <strain evidence="3 4">CBS 7118</strain>
    </source>
</reference>
<dbReference type="GeneID" id="30191794"/>
<dbReference type="SUPFAM" id="SSF57701">
    <property type="entry name" value="Zn2/Cys6 DNA-binding domain"/>
    <property type="match status" value="1"/>
</dbReference>
<dbReference type="CDD" id="cd00067">
    <property type="entry name" value="GAL4"/>
    <property type="match status" value="1"/>
</dbReference>
<feature type="region of interest" description="Disordered" evidence="1">
    <location>
        <begin position="15"/>
        <end position="49"/>
    </location>
</feature>
<dbReference type="Gene3D" id="4.10.240.10">
    <property type="entry name" value="Zn(2)-C6 fungal-type DNA-binding domain"/>
    <property type="match status" value="1"/>
</dbReference>
<feature type="compositionally biased region" description="Basic and acidic residues" evidence="1">
    <location>
        <begin position="726"/>
        <end position="739"/>
    </location>
</feature>
<feature type="domain" description="Zn(2)-C6 fungal-type" evidence="2">
    <location>
        <begin position="621"/>
        <end position="652"/>
    </location>
</feature>
<dbReference type="Pfam" id="PF00172">
    <property type="entry name" value="Zn_clus"/>
    <property type="match status" value="1"/>
</dbReference>
<evidence type="ECO:0000313" key="3">
    <source>
        <dbReference type="EMBL" id="ODO01854.1"/>
    </source>
</evidence>
<dbReference type="Proteomes" id="UP000094819">
    <property type="component" value="Unassembled WGS sequence"/>
</dbReference>
<feature type="region of interest" description="Disordered" evidence="1">
    <location>
        <begin position="436"/>
        <end position="496"/>
    </location>
</feature>
<dbReference type="RefSeq" id="XP_019033106.1">
    <property type="nucleotide sequence ID" value="XM_019174727.1"/>
</dbReference>
<feature type="compositionally biased region" description="Polar residues" evidence="1">
    <location>
        <begin position="374"/>
        <end position="400"/>
    </location>
</feature>
<organism evidence="3 4">
    <name type="scientific">Cryptococcus wingfieldii CBS 7118</name>
    <dbReference type="NCBI Taxonomy" id="1295528"/>
    <lineage>
        <taxon>Eukaryota</taxon>
        <taxon>Fungi</taxon>
        <taxon>Dikarya</taxon>
        <taxon>Basidiomycota</taxon>
        <taxon>Agaricomycotina</taxon>
        <taxon>Tremellomycetes</taxon>
        <taxon>Tremellales</taxon>
        <taxon>Cryptococcaceae</taxon>
        <taxon>Cryptococcus</taxon>
    </lineage>
</organism>
<feature type="region of interest" description="Disordered" evidence="1">
    <location>
        <begin position="658"/>
        <end position="813"/>
    </location>
</feature>
<dbReference type="EMBL" id="AWGH01000006">
    <property type="protein sequence ID" value="ODO01854.1"/>
    <property type="molecule type" value="Genomic_DNA"/>
</dbReference>
<evidence type="ECO:0000256" key="1">
    <source>
        <dbReference type="SAM" id="MobiDB-lite"/>
    </source>
</evidence>
<keyword evidence="4" id="KW-1185">Reference proteome</keyword>
<proteinExistence type="predicted"/>
<sequence>MFHHDFHDNLPLHLYSLPNPVPQPQETSYTRHDPTQDTGLGPNTSQRTWDTTFWPPIPWGLSTLPTATAQAQVDGARLDPYFAGADTRQSPPRPILQQPLSQGNAHHDPSLGAFDLENLGDLHRPRPSPSPAPAPTTNYLDQYLPEHLQLPWVIASPPVKFVAPAPVRTEYGDRYHQLLQTKLSDSPVTPSTSFLGPGPGGEPCAFGQVATNAPVTDLNVGERFDELLKMKLRSCISDPSASTSGASGQSERARERYKIHANLRRNILEDGCGMMSSGAVPTVVRRGSFARLGQDIGLGPDVGAGSRKGKERAWTYDDNTISPPLSRPVSHSPAPDFANPQAWSDRLPARSAPTTGMDPGYPETLFSDYLPRPLTQQETHQAYPQSLSVPPSTSYEQSQSLDVPLEKSIGFSICGNHGSQSSSHWDMAAAADDNTERRASFSISPPLPAHPSVRFSCTPTHHSPPPAPSRPVSSLDTATKEASTSWQTPDPDTPPVLKIKVHKRNVLPPSAHELEDADIHPVIRMIPSSFPLLHGGGDGCFRPSFGDGEGDDGEGDKEGEGMETGMRREPIVKKRERSSKGERKASSLFGDIESQNESEEGEGFIRKGKNGRKIYAKTSIACNYCRVKKLKCDGVRPICCHCAKRESTDCVFSATLRRRGPAKTARRGGAQKTAFAREEMSFPDDDEEAGRGGRMGANVSMLRDDPPLGGRGKIAGSRGSKKRGRAGGEQEREDARDAGEYLPQRRRSSRIDEDEQEGDQEEGEDGDGEEEEDEVEDAGRAKLPMSQSVSIGVTLPTSGTRGGSRILTRRAWD</sequence>
<dbReference type="SMART" id="SM00066">
    <property type="entry name" value="GAL4"/>
    <property type="match status" value="1"/>
</dbReference>
<feature type="region of interest" description="Disordered" evidence="1">
    <location>
        <begin position="544"/>
        <end position="604"/>
    </location>
</feature>
<feature type="compositionally biased region" description="Polar residues" evidence="1">
    <location>
        <begin position="36"/>
        <end position="49"/>
    </location>
</feature>
<dbReference type="GO" id="GO:0000981">
    <property type="term" value="F:DNA-binding transcription factor activity, RNA polymerase II-specific"/>
    <property type="evidence" value="ECO:0007669"/>
    <property type="project" value="InterPro"/>
</dbReference>
<feature type="compositionally biased region" description="Polar residues" evidence="1">
    <location>
        <begin position="785"/>
        <end position="799"/>
    </location>
</feature>
<feature type="compositionally biased region" description="Polar residues" evidence="1">
    <location>
        <begin position="475"/>
        <end position="490"/>
    </location>
</feature>